<comment type="cofactor">
    <cofactor evidence="1 8">
        <name>heme</name>
        <dbReference type="ChEBI" id="CHEBI:30413"/>
    </cofactor>
</comment>
<keyword evidence="7 9" id="KW-0503">Monooxygenase</keyword>
<sequence length="550" mass="63544">MSVLKASSFVRTSKGIFSRTLSSHSAQANVDPSSTPEQKLMKKWGTDSVRIAERLEAGKVKPFNTIPGPKSFSFLGTKPLFWKIVGKYDRNQHMDTYFKFYKEFGQIVREDVHPKHPLVHIYNPADMQTMFIYEGTYPQRYSHMVLEKYRLEKPEVYASGGILPSNGPAWYALRKKFQKSLQDYKEVEKYVGRVEQITDEFLDARMRPGIVEDCSQEIARLFMELTSLVAFDERFYAFSDAELHPESRSGRLMRSASIVNCCIMQTNQNHILWRLFPQLSRAWRKLVVAHAFVEEVALEQIAKKKAYIKEIDATKPENRAPTSILESYLRLKDTDIRDITGMIVDLLLGGSDTITSSMSYMLHNLSRHPEVQDKVYDESLRIQPDHDGKLPHDVAQKATYTSQVIRESLRINPVAIGIGRVLPVDVVMSGYHIPKFTHIVSQNQVACQLPQYFDEPLAFRPERWEKRRYIRSEEHTHEQLVSEKCLSIPFSHGSRVCIAKKVAELDMIVLLLKLCRRYKMEWVGAPKVGMRTVLVHQPDTPIRIKFTERK</sequence>
<feature type="binding site" description="axial binding residue" evidence="8">
    <location>
        <position position="497"/>
    </location>
    <ligand>
        <name>heme</name>
        <dbReference type="ChEBI" id="CHEBI:30413"/>
    </ligand>
    <ligandPart>
        <name>Fe</name>
        <dbReference type="ChEBI" id="CHEBI:18248"/>
    </ligandPart>
</feature>
<dbReference type="InterPro" id="IPR002401">
    <property type="entry name" value="Cyt_P450_E_grp-I"/>
</dbReference>
<comment type="similarity">
    <text evidence="2 9">Belongs to the cytochrome P450 family.</text>
</comment>
<reference evidence="11" key="1">
    <citation type="submission" date="2013-02" db="EMBL/GenBank/DDBJ databases">
        <title>Identification of ecdysteroid-biosynthesis genes in Laodelphax striatellus.</title>
        <authorList>
            <person name="Wan P."/>
            <person name="Jia S."/>
            <person name="Li G."/>
        </authorList>
    </citation>
    <scope>NUCLEOTIDE SEQUENCE</scope>
</reference>
<accession>M9SX12</accession>
<dbReference type="SUPFAM" id="SSF48264">
    <property type="entry name" value="Cytochrome P450"/>
    <property type="match status" value="1"/>
</dbReference>
<dbReference type="GO" id="GO:0004497">
    <property type="term" value="F:monooxygenase activity"/>
    <property type="evidence" value="ECO:0007669"/>
    <property type="project" value="UniProtKB-KW"/>
</dbReference>
<keyword evidence="6 8" id="KW-0408">Iron</keyword>
<dbReference type="InterPro" id="IPR050479">
    <property type="entry name" value="CYP11_CYP27_families"/>
</dbReference>
<protein>
    <submittedName>
        <fullName evidence="10">Cytochrome P450 CYP302A1</fullName>
    </submittedName>
</protein>
<dbReference type="CDD" id="cd11054">
    <property type="entry name" value="CYP24A1-like"/>
    <property type="match status" value="1"/>
</dbReference>
<dbReference type="EMBL" id="KC701464">
    <property type="protein sequence ID" value="AGI92299.1"/>
    <property type="molecule type" value="mRNA"/>
</dbReference>
<dbReference type="Pfam" id="PF00067">
    <property type="entry name" value="p450"/>
    <property type="match status" value="1"/>
</dbReference>
<dbReference type="PANTHER" id="PTHR24279:SF120">
    <property type="entry name" value="CYTOCHROME P450"/>
    <property type="match status" value="1"/>
</dbReference>
<reference evidence="10" key="2">
    <citation type="submission" date="2013-02" db="EMBL/GenBank/DDBJ databases">
        <authorList>
            <person name="Jia S."/>
        </authorList>
    </citation>
    <scope>NUCLEOTIDE SEQUENCE</scope>
</reference>
<evidence type="ECO:0000256" key="5">
    <source>
        <dbReference type="ARBA" id="ARBA00023002"/>
    </source>
</evidence>
<dbReference type="GO" id="GO:0020037">
    <property type="term" value="F:heme binding"/>
    <property type="evidence" value="ECO:0007669"/>
    <property type="project" value="InterPro"/>
</dbReference>
<evidence type="ECO:0000256" key="2">
    <source>
        <dbReference type="ARBA" id="ARBA00010617"/>
    </source>
</evidence>
<dbReference type="PRINTS" id="PR00463">
    <property type="entry name" value="EP450I"/>
</dbReference>
<evidence type="ECO:0000256" key="6">
    <source>
        <dbReference type="ARBA" id="ARBA00023004"/>
    </source>
</evidence>
<evidence type="ECO:0000256" key="1">
    <source>
        <dbReference type="ARBA" id="ARBA00001971"/>
    </source>
</evidence>
<dbReference type="GO" id="GO:0005506">
    <property type="term" value="F:iron ion binding"/>
    <property type="evidence" value="ECO:0007669"/>
    <property type="project" value="InterPro"/>
</dbReference>
<keyword evidence="3 8" id="KW-0349">Heme</keyword>
<dbReference type="PROSITE" id="PS00086">
    <property type="entry name" value="CYTOCHROME_P450"/>
    <property type="match status" value="1"/>
</dbReference>
<keyword evidence="4 8" id="KW-0479">Metal-binding</keyword>
<evidence type="ECO:0000313" key="11">
    <source>
        <dbReference type="EMBL" id="AGU16449.1"/>
    </source>
</evidence>
<evidence type="ECO:0000313" key="10">
    <source>
        <dbReference type="EMBL" id="AGI92299.1"/>
    </source>
</evidence>
<keyword evidence="5 9" id="KW-0560">Oxidoreductase</keyword>
<dbReference type="InterPro" id="IPR001128">
    <property type="entry name" value="Cyt_P450"/>
</dbReference>
<organism evidence="10">
    <name type="scientific">Laodelphax striatellus</name>
    <name type="common">Small brown planthopper</name>
    <name type="synonym">Delphax striatella</name>
    <dbReference type="NCBI Taxonomy" id="195883"/>
    <lineage>
        <taxon>Eukaryota</taxon>
        <taxon>Metazoa</taxon>
        <taxon>Ecdysozoa</taxon>
        <taxon>Arthropoda</taxon>
        <taxon>Hexapoda</taxon>
        <taxon>Insecta</taxon>
        <taxon>Pterygota</taxon>
        <taxon>Neoptera</taxon>
        <taxon>Paraneoptera</taxon>
        <taxon>Hemiptera</taxon>
        <taxon>Auchenorrhyncha</taxon>
        <taxon>Fulgoroidea</taxon>
        <taxon>Delphacidae</taxon>
        <taxon>Criomorphinae</taxon>
        <taxon>Laodelphax</taxon>
    </lineage>
</organism>
<dbReference type="Gene3D" id="1.10.630.10">
    <property type="entry name" value="Cytochrome P450"/>
    <property type="match status" value="1"/>
</dbReference>
<dbReference type="PANTHER" id="PTHR24279">
    <property type="entry name" value="CYTOCHROME P450"/>
    <property type="match status" value="1"/>
</dbReference>
<dbReference type="EMBL" id="KC579460">
    <property type="protein sequence ID" value="AGU16449.1"/>
    <property type="molecule type" value="mRNA"/>
</dbReference>
<evidence type="ECO:0000256" key="9">
    <source>
        <dbReference type="RuleBase" id="RU000461"/>
    </source>
</evidence>
<dbReference type="InterPro" id="IPR017972">
    <property type="entry name" value="Cyt_P450_CS"/>
</dbReference>
<dbReference type="InterPro" id="IPR036396">
    <property type="entry name" value="Cyt_P450_sf"/>
</dbReference>
<proteinExistence type="evidence at transcript level"/>
<evidence type="ECO:0000256" key="7">
    <source>
        <dbReference type="ARBA" id="ARBA00023033"/>
    </source>
</evidence>
<evidence type="ECO:0000256" key="8">
    <source>
        <dbReference type="PIRSR" id="PIRSR602401-1"/>
    </source>
</evidence>
<evidence type="ECO:0000256" key="3">
    <source>
        <dbReference type="ARBA" id="ARBA00022617"/>
    </source>
</evidence>
<dbReference type="GO" id="GO:0016705">
    <property type="term" value="F:oxidoreductase activity, acting on paired donors, with incorporation or reduction of molecular oxygen"/>
    <property type="evidence" value="ECO:0007669"/>
    <property type="project" value="InterPro"/>
</dbReference>
<evidence type="ECO:0000256" key="4">
    <source>
        <dbReference type="ARBA" id="ARBA00022723"/>
    </source>
</evidence>
<dbReference type="PRINTS" id="PR00385">
    <property type="entry name" value="P450"/>
</dbReference>
<dbReference type="AlphaFoldDB" id="M9SX12"/>
<name>M9SX12_LAOST</name>